<dbReference type="Pfam" id="PF04972">
    <property type="entry name" value="BON"/>
    <property type="match status" value="1"/>
</dbReference>
<sequence length="74" mass="7847">MSMSDLTLRRTILDELEFLPHIDAGAIGVTIDNGVVVLSGHVKSFAEKIAAERAVKSVKGVRAVAEELRSAGAE</sequence>
<name>A0A3M4YHX7_9PSED</name>
<gene>
    <name evidence="2" type="ORF">ALP78_00116</name>
</gene>
<reference evidence="2 3" key="1">
    <citation type="submission" date="2018-08" db="EMBL/GenBank/DDBJ databases">
        <title>Recombination of ecologically and evolutionarily significant loci maintains genetic cohesion in the Pseudomonas syringae species complex.</title>
        <authorList>
            <person name="Dillon M."/>
            <person name="Thakur S."/>
            <person name="Almeida R.N.D."/>
            <person name="Weir B.S."/>
            <person name="Guttman D.S."/>
        </authorList>
    </citation>
    <scope>NUCLEOTIDE SEQUENCE [LARGE SCALE GENOMIC DNA]</scope>
    <source>
        <strain evidence="2 3">ICMP 4996</strain>
    </source>
</reference>
<evidence type="ECO:0000259" key="1">
    <source>
        <dbReference type="PROSITE" id="PS50914"/>
    </source>
</evidence>
<dbReference type="AlphaFoldDB" id="A0A3M4YHX7"/>
<dbReference type="InterPro" id="IPR014004">
    <property type="entry name" value="Transpt-assoc_nodulatn_dom_bac"/>
</dbReference>
<evidence type="ECO:0000313" key="3">
    <source>
        <dbReference type="Proteomes" id="UP000268004"/>
    </source>
</evidence>
<dbReference type="InterPro" id="IPR007055">
    <property type="entry name" value="BON_dom"/>
</dbReference>
<dbReference type="Gene3D" id="3.30.1340.30">
    <property type="match status" value="1"/>
</dbReference>
<protein>
    <recommendedName>
        <fullName evidence="1">BON domain-containing protein</fullName>
    </recommendedName>
</protein>
<comment type="caution">
    <text evidence="2">The sequence shown here is derived from an EMBL/GenBank/DDBJ whole genome shotgun (WGS) entry which is preliminary data.</text>
</comment>
<accession>A0A3M4YHX7</accession>
<dbReference type="EMBL" id="RBSD01000083">
    <property type="protein sequence ID" value="RMR87849.1"/>
    <property type="molecule type" value="Genomic_DNA"/>
</dbReference>
<dbReference type="SMART" id="SM00749">
    <property type="entry name" value="BON"/>
    <property type="match status" value="1"/>
</dbReference>
<organism evidence="2 3">
    <name type="scientific">Pseudomonas coronafaciens pv. striafaciens</name>
    <dbReference type="NCBI Taxonomy" id="235276"/>
    <lineage>
        <taxon>Bacteria</taxon>
        <taxon>Pseudomonadati</taxon>
        <taxon>Pseudomonadota</taxon>
        <taxon>Gammaproteobacteria</taxon>
        <taxon>Pseudomonadales</taxon>
        <taxon>Pseudomonadaceae</taxon>
        <taxon>Pseudomonas</taxon>
        <taxon>Pseudomonas coronafaciens</taxon>
    </lineage>
</organism>
<feature type="domain" description="BON" evidence="1">
    <location>
        <begin position="4"/>
        <end position="72"/>
    </location>
</feature>
<dbReference type="Proteomes" id="UP000268004">
    <property type="component" value="Unassembled WGS sequence"/>
</dbReference>
<dbReference type="PROSITE" id="PS50914">
    <property type="entry name" value="BON"/>
    <property type="match status" value="1"/>
</dbReference>
<proteinExistence type="predicted"/>
<evidence type="ECO:0000313" key="2">
    <source>
        <dbReference type="EMBL" id="RMR87849.1"/>
    </source>
</evidence>